<dbReference type="Pfam" id="PF13385">
    <property type="entry name" value="Laminin_G_3"/>
    <property type="match status" value="1"/>
</dbReference>
<sequence length="153" mass="17548">MNELKTSAWSISLWAKADGFNRGAPFYLLTTTPPNNADGFWWHFWTNGTVWYRTEDSINGERGIENVSVPIQTGVWQHHVIVATENTIRHYLNGEEAFTWTPSFIPNILDANDLIFRIGEGYNSGYFFDGSVDDVHVYNTSLSGEEIYELYIE</sequence>
<dbReference type="SUPFAM" id="SSF49899">
    <property type="entry name" value="Concanavalin A-like lectins/glucanases"/>
    <property type="match status" value="1"/>
</dbReference>
<protein>
    <submittedName>
        <fullName evidence="1">Concanavalin A-like lectin/glucanases superfamily protein</fullName>
    </submittedName>
</protein>
<reference evidence="1" key="1">
    <citation type="submission" date="2019-02" db="EMBL/GenBank/DDBJ databases">
        <authorList>
            <person name="Gruber-Vodicka R. H."/>
            <person name="Seah K. B. B."/>
        </authorList>
    </citation>
    <scope>NUCLEOTIDE SEQUENCE</scope>
    <source>
        <strain evidence="2">BECK_S1320</strain>
        <strain evidence="1">BECK_S1321</strain>
    </source>
</reference>
<evidence type="ECO:0000313" key="1">
    <source>
        <dbReference type="EMBL" id="VFK45013.1"/>
    </source>
</evidence>
<evidence type="ECO:0000313" key="2">
    <source>
        <dbReference type="EMBL" id="VFK49636.1"/>
    </source>
</evidence>
<dbReference type="InterPro" id="IPR013320">
    <property type="entry name" value="ConA-like_dom_sf"/>
</dbReference>
<name>A0A450YU15_9GAMM</name>
<keyword evidence="1" id="KW-0430">Lectin</keyword>
<gene>
    <name evidence="2" type="ORF">BECKSD772E_GA0070983_12071</name>
    <name evidence="1" type="ORF">BECKSD772F_GA0070984_12051</name>
</gene>
<accession>A0A450YU15</accession>
<proteinExistence type="predicted"/>
<dbReference type="GO" id="GO:0030246">
    <property type="term" value="F:carbohydrate binding"/>
    <property type="evidence" value="ECO:0007669"/>
    <property type="project" value="UniProtKB-KW"/>
</dbReference>
<dbReference type="Gene3D" id="2.60.120.200">
    <property type="match status" value="1"/>
</dbReference>
<dbReference type="EMBL" id="CAADFU010000207">
    <property type="protein sequence ID" value="VFK49636.1"/>
    <property type="molecule type" value="Genomic_DNA"/>
</dbReference>
<organism evidence="1">
    <name type="scientific">Candidatus Kentrum sp. SD</name>
    <dbReference type="NCBI Taxonomy" id="2126332"/>
    <lineage>
        <taxon>Bacteria</taxon>
        <taxon>Pseudomonadati</taxon>
        <taxon>Pseudomonadota</taxon>
        <taxon>Gammaproteobacteria</taxon>
        <taxon>Candidatus Kentrum</taxon>
    </lineage>
</organism>
<dbReference type="EMBL" id="CAADFR010000205">
    <property type="protein sequence ID" value="VFK45013.1"/>
    <property type="molecule type" value="Genomic_DNA"/>
</dbReference>
<dbReference type="AlphaFoldDB" id="A0A450YU15"/>